<dbReference type="InterPro" id="IPR038726">
    <property type="entry name" value="PDDEXK_AddAB-type"/>
</dbReference>
<gene>
    <name evidence="2" type="ORF">UFOPK2627_00247</name>
    <name evidence="3" type="ORF">UFOPK3288_00229</name>
    <name evidence="4" type="ORF">UFOPK4337_00159</name>
</gene>
<protein>
    <submittedName>
        <fullName evidence="2">Unannotated protein</fullName>
    </submittedName>
</protein>
<accession>A0A6J6PKU4</accession>
<dbReference type="SUPFAM" id="SSF52980">
    <property type="entry name" value="Restriction endonuclease-like"/>
    <property type="match status" value="1"/>
</dbReference>
<dbReference type="EMBL" id="CAFBLC010000005">
    <property type="protein sequence ID" value="CAB4854016.1"/>
    <property type="molecule type" value="Genomic_DNA"/>
</dbReference>
<dbReference type="Pfam" id="PF12705">
    <property type="entry name" value="PDDEXK_1"/>
    <property type="match status" value="1"/>
</dbReference>
<proteinExistence type="predicted"/>
<dbReference type="EMBL" id="CAEZYA010000004">
    <property type="protein sequence ID" value="CAB4697058.1"/>
    <property type="molecule type" value="Genomic_DNA"/>
</dbReference>
<feature type="domain" description="PD-(D/E)XK endonuclease-like" evidence="1">
    <location>
        <begin position="17"/>
        <end position="259"/>
    </location>
</feature>
<evidence type="ECO:0000313" key="2">
    <source>
        <dbReference type="EMBL" id="CAB4697058.1"/>
    </source>
</evidence>
<dbReference type="PANTHER" id="PTHR36531:SF2">
    <property type="entry name" value="CRISPR-ASSOCIATED EXONUCLEASE CAS4"/>
    <property type="match status" value="1"/>
</dbReference>
<evidence type="ECO:0000313" key="4">
    <source>
        <dbReference type="EMBL" id="CAB5052419.1"/>
    </source>
</evidence>
<dbReference type="PANTHER" id="PTHR36531">
    <property type="entry name" value="CRISPR-ASSOCIATED EXONUCLEASE CAS4"/>
    <property type="match status" value="1"/>
</dbReference>
<dbReference type="Gene3D" id="3.90.320.10">
    <property type="match status" value="1"/>
</dbReference>
<dbReference type="InterPro" id="IPR011335">
    <property type="entry name" value="Restrct_endonuc-II-like"/>
</dbReference>
<name>A0A6J6PKU4_9ZZZZ</name>
<sequence>MTASAGMLPYVSNQPLRLSPSRVSEFENCPQLYKYRVIDQLPQPPSLDAERGTLVHTILHDLFENPAAQRTPQTAIDLLPSRWRAQMEAKPELMEMVTNEKEWLDRAGSLLQTYFTLEDPTSFEATHREMHLENDLSSEIYLHGYVDRLDVAPTGEVRIVDYKTGKAPKPGWEEKALFQLRVYALLYFKNNGVLPRLLQLIYLGDAKTVKSTPTVSDLESTEKTLRRIAKDIEASVEKDYWPPKPSRLCDWCYFKSICPAHKG</sequence>
<organism evidence="2">
    <name type="scientific">freshwater metagenome</name>
    <dbReference type="NCBI Taxonomy" id="449393"/>
    <lineage>
        <taxon>unclassified sequences</taxon>
        <taxon>metagenomes</taxon>
        <taxon>ecological metagenomes</taxon>
    </lineage>
</organism>
<reference evidence="2" key="1">
    <citation type="submission" date="2020-05" db="EMBL/GenBank/DDBJ databases">
        <authorList>
            <person name="Chiriac C."/>
            <person name="Salcher M."/>
            <person name="Ghai R."/>
            <person name="Kavagutti S V."/>
        </authorList>
    </citation>
    <scope>NUCLEOTIDE SEQUENCE</scope>
</reference>
<dbReference type="EMBL" id="CAFBQM010000003">
    <property type="protein sequence ID" value="CAB5052419.1"/>
    <property type="molecule type" value="Genomic_DNA"/>
</dbReference>
<dbReference type="InterPro" id="IPR051827">
    <property type="entry name" value="Cas4_exonuclease"/>
</dbReference>
<evidence type="ECO:0000313" key="3">
    <source>
        <dbReference type="EMBL" id="CAB4854016.1"/>
    </source>
</evidence>
<dbReference type="AlphaFoldDB" id="A0A6J6PKU4"/>
<dbReference type="InterPro" id="IPR011604">
    <property type="entry name" value="PDDEXK-like_dom_sf"/>
</dbReference>
<evidence type="ECO:0000259" key="1">
    <source>
        <dbReference type="Pfam" id="PF12705"/>
    </source>
</evidence>